<feature type="region of interest" description="Disordered" evidence="10">
    <location>
        <begin position="166"/>
        <end position="186"/>
    </location>
</feature>
<keyword evidence="5" id="KW-0677">Repeat</keyword>
<evidence type="ECO:0000313" key="14">
    <source>
        <dbReference type="Proteomes" id="UP000803884"/>
    </source>
</evidence>
<evidence type="ECO:0000259" key="11">
    <source>
        <dbReference type="PROSITE" id="PS50089"/>
    </source>
</evidence>
<evidence type="ECO:0000256" key="3">
    <source>
        <dbReference type="ARBA" id="ARBA00022679"/>
    </source>
</evidence>
<dbReference type="Pfam" id="PF01485">
    <property type="entry name" value="IBR"/>
    <property type="match status" value="1"/>
</dbReference>
<feature type="compositionally biased region" description="Basic and acidic residues" evidence="10">
    <location>
        <begin position="293"/>
        <end position="304"/>
    </location>
</feature>
<evidence type="ECO:0000313" key="13">
    <source>
        <dbReference type="EMBL" id="KAL1588996.1"/>
    </source>
</evidence>
<feature type="region of interest" description="Disordered" evidence="10">
    <location>
        <begin position="235"/>
        <end position="335"/>
    </location>
</feature>
<evidence type="ECO:0000259" key="12">
    <source>
        <dbReference type="PROSITE" id="PS51873"/>
    </source>
</evidence>
<evidence type="ECO:0000256" key="8">
    <source>
        <dbReference type="ARBA" id="ARBA00022833"/>
    </source>
</evidence>
<evidence type="ECO:0000256" key="1">
    <source>
        <dbReference type="ARBA" id="ARBA00001798"/>
    </source>
</evidence>
<accession>A0AB34KZP7</accession>
<dbReference type="InterPro" id="IPR044066">
    <property type="entry name" value="TRIAD_supradom"/>
</dbReference>
<comment type="catalytic activity">
    <reaction evidence="1">
        <text>[E2 ubiquitin-conjugating enzyme]-S-ubiquitinyl-L-cysteine + [acceptor protein]-L-lysine = [E2 ubiquitin-conjugating enzyme]-L-cysteine + [acceptor protein]-N(6)-ubiquitinyl-L-lysine.</text>
        <dbReference type="EC" id="2.3.2.31"/>
    </reaction>
</comment>
<dbReference type="GO" id="GO:0061630">
    <property type="term" value="F:ubiquitin protein ligase activity"/>
    <property type="evidence" value="ECO:0007669"/>
    <property type="project" value="UniProtKB-EC"/>
</dbReference>
<dbReference type="AlphaFoldDB" id="A0AB34KZP7"/>
<dbReference type="EC" id="2.3.2.31" evidence="2"/>
<dbReference type="InterPro" id="IPR031127">
    <property type="entry name" value="E3_UB_ligase_RBR"/>
</dbReference>
<dbReference type="GeneID" id="96003519"/>
<keyword evidence="3" id="KW-0808">Transferase</keyword>
<evidence type="ECO:0000256" key="4">
    <source>
        <dbReference type="ARBA" id="ARBA00022723"/>
    </source>
</evidence>
<keyword evidence="4" id="KW-0479">Metal-binding</keyword>
<keyword evidence="7" id="KW-0833">Ubl conjugation pathway</keyword>
<evidence type="ECO:0000256" key="7">
    <source>
        <dbReference type="ARBA" id="ARBA00022786"/>
    </source>
</evidence>
<dbReference type="PROSITE" id="PS51873">
    <property type="entry name" value="TRIAD"/>
    <property type="match status" value="1"/>
</dbReference>
<gene>
    <name evidence="13" type="ORF">WHR41_02075</name>
</gene>
<dbReference type="EMBL" id="JAAQHG020000005">
    <property type="protein sequence ID" value="KAL1588996.1"/>
    <property type="molecule type" value="Genomic_DNA"/>
</dbReference>
<feature type="compositionally biased region" description="Low complexity" evidence="10">
    <location>
        <begin position="311"/>
        <end position="321"/>
    </location>
</feature>
<sequence length="600" mass="67066">MSFLKNLRAKMRSGGPSDADKDAVKPGRSQVYGAIRNRCFVSDFEHDFDWQFNESDNDLDYAFNSSSRSSLDISASAGRGIDRGISEASPLEPPPSYGATHDTIIKQCRDIDARIDTLLNAKDWPSDHAMKSVREALKKRTALHKQLYTFERQGERSFLAGLSRNIVDADTSPSTPPPRDPVEGDSRITNSLARTHEAHRTLPTRFGMNFNRLRTGGFVSYETLDRAHRFRTEQSLAFSGRPAEQSSAYPLHSNSQSRNPVTGSSSRRGLSRCNAQRARNVSQRRGRLSNDCQDTKELDIETRSSHLQADSGVSLSDSSNSPEGRGKGKSKATRQYNNSQILSDLLSIDSNPLTPTSDYQWFRDCTVCAESKTALDFPSDAPSLSCTHQVQTCRDCLSAWLASELADKGHRALSCPQCSAALSHSEIQRAASSDAFAQYDRLTAHDVLANLPDFAWCLAPGCGSGQVNIDFTHEDFMRCAACGYQQCLRHRMPWHQGETCEQYDYRISGRKAKDEEKKTQAALNKFSKLCPGQDCGWRIEKIDGCDHMTCRKCRHQFCWACLAPQKEIKKNGDKAHNVGCKYRVAVETTTTRPTWPFNMH</sequence>
<dbReference type="RefSeq" id="XP_069232101.1">
    <property type="nucleotide sequence ID" value="XM_069370681.1"/>
</dbReference>
<evidence type="ECO:0000256" key="6">
    <source>
        <dbReference type="ARBA" id="ARBA00022771"/>
    </source>
</evidence>
<protein>
    <recommendedName>
        <fullName evidence="2">RBR-type E3 ubiquitin transferase</fullName>
        <ecNumber evidence="2">2.3.2.31</ecNumber>
    </recommendedName>
</protein>
<evidence type="ECO:0000256" key="10">
    <source>
        <dbReference type="SAM" id="MobiDB-lite"/>
    </source>
</evidence>
<feature type="domain" description="RING-type" evidence="12">
    <location>
        <begin position="361"/>
        <end position="584"/>
    </location>
</feature>
<dbReference type="PANTHER" id="PTHR11685">
    <property type="entry name" value="RBR FAMILY RING FINGER AND IBR DOMAIN-CONTAINING"/>
    <property type="match status" value="1"/>
</dbReference>
<proteinExistence type="predicted"/>
<dbReference type="GO" id="GO:0016567">
    <property type="term" value="P:protein ubiquitination"/>
    <property type="evidence" value="ECO:0007669"/>
    <property type="project" value="InterPro"/>
</dbReference>
<dbReference type="InterPro" id="IPR001841">
    <property type="entry name" value="Znf_RING"/>
</dbReference>
<comment type="caution">
    <text evidence="13">The sequence shown here is derived from an EMBL/GenBank/DDBJ whole genome shotgun (WGS) entry which is preliminary data.</text>
</comment>
<feature type="domain" description="RING-type" evidence="11">
    <location>
        <begin position="365"/>
        <end position="419"/>
    </location>
</feature>
<dbReference type="CDD" id="cd20335">
    <property type="entry name" value="BRcat_RBR"/>
    <property type="match status" value="1"/>
</dbReference>
<dbReference type="Gene3D" id="1.20.120.1750">
    <property type="match status" value="1"/>
</dbReference>
<dbReference type="Gene3D" id="3.30.40.10">
    <property type="entry name" value="Zinc/RING finger domain, C3HC4 (zinc finger)"/>
    <property type="match status" value="1"/>
</dbReference>
<feature type="compositionally biased region" description="Polar residues" evidence="10">
    <location>
        <begin position="244"/>
        <end position="281"/>
    </location>
</feature>
<feature type="region of interest" description="Disordered" evidence="10">
    <location>
        <begin position="1"/>
        <end position="25"/>
    </location>
</feature>
<evidence type="ECO:0000256" key="9">
    <source>
        <dbReference type="PROSITE-ProRule" id="PRU00175"/>
    </source>
</evidence>
<dbReference type="SMART" id="SM00647">
    <property type="entry name" value="IBR"/>
    <property type="match status" value="2"/>
</dbReference>
<evidence type="ECO:0000256" key="2">
    <source>
        <dbReference type="ARBA" id="ARBA00012251"/>
    </source>
</evidence>
<dbReference type="GO" id="GO:0008270">
    <property type="term" value="F:zinc ion binding"/>
    <property type="evidence" value="ECO:0007669"/>
    <property type="project" value="UniProtKB-KW"/>
</dbReference>
<dbReference type="InterPro" id="IPR013083">
    <property type="entry name" value="Znf_RING/FYVE/PHD"/>
</dbReference>
<organism evidence="13 14">
    <name type="scientific">Cladosporium halotolerans</name>
    <dbReference type="NCBI Taxonomy" id="1052096"/>
    <lineage>
        <taxon>Eukaryota</taxon>
        <taxon>Fungi</taxon>
        <taxon>Dikarya</taxon>
        <taxon>Ascomycota</taxon>
        <taxon>Pezizomycotina</taxon>
        <taxon>Dothideomycetes</taxon>
        <taxon>Dothideomycetidae</taxon>
        <taxon>Cladosporiales</taxon>
        <taxon>Cladosporiaceae</taxon>
        <taxon>Cladosporium</taxon>
    </lineage>
</organism>
<dbReference type="SUPFAM" id="SSF57850">
    <property type="entry name" value="RING/U-box"/>
    <property type="match status" value="3"/>
</dbReference>
<keyword evidence="6 9" id="KW-0863">Zinc-finger</keyword>
<keyword evidence="14" id="KW-1185">Reference proteome</keyword>
<dbReference type="InterPro" id="IPR002867">
    <property type="entry name" value="IBR_dom"/>
</dbReference>
<name>A0AB34KZP7_9PEZI</name>
<dbReference type="Pfam" id="PF22191">
    <property type="entry name" value="IBR_1"/>
    <property type="match status" value="1"/>
</dbReference>
<dbReference type="PROSITE" id="PS50089">
    <property type="entry name" value="ZF_RING_2"/>
    <property type="match status" value="1"/>
</dbReference>
<dbReference type="Proteomes" id="UP000803884">
    <property type="component" value="Unassembled WGS sequence"/>
</dbReference>
<reference evidence="13 14" key="1">
    <citation type="journal article" date="2020" name="Microbiol. Resour. Announc.">
        <title>Draft Genome Sequence of a Cladosporium Species Isolated from the Mesophotic Ascidian Didemnum maculosum.</title>
        <authorList>
            <person name="Gioti A."/>
            <person name="Siaperas R."/>
            <person name="Nikolaivits E."/>
            <person name="Le Goff G."/>
            <person name="Ouazzani J."/>
            <person name="Kotoulas G."/>
            <person name="Topakas E."/>
        </authorList>
    </citation>
    <scope>NUCLEOTIDE SEQUENCE [LARGE SCALE GENOMIC DNA]</scope>
    <source>
        <strain evidence="13 14">TM138-S3</strain>
    </source>
</reference>
<evidence type="ECO:0000256" key="5">
    <source>
        <dbReference type="ARBA" id="ARBA00022737"/>
    </source>
</evidence>
<keyword evidence="8" id="KW-0862">Zinc</keyword>